<organism evidence="14 15">
    <name type="scientific">Marinibactrum halimedae</name>
    <dbReference type="NCBI Taxonomy" id="1444977"/>
    <lineage>
        <taxon>Bacteria</taxon>
        <taxon>Pseudomonadati</taxon>
        <taxon>Pseudomonadota</taxon>
        <taxon>Gammaproteobacteria</taxon>
        <taxon>Cellvibrionales</taxon>
        <taxon>Cellvibrionaceae</taxon>
        <taxon>Marinibactrum</taxon>
    </lineage>
</organism>
<evidence type="ECO:0000259" key="12">
    <source>
        <dbReference type="Pfam" id="PF06315"/>
    </source>
</evidence>
<keyword evidence="10 11" id="KW-0904">Protein phosphatase</keyword>
<dbReference type="NCBIfam" id="NF002804">
    <property type="entry name" value="PRK02946.1"/>
    <property type="match status" value="1"/>
</dbReference>
<keyword evidence="9 11" id="KW-0067">ATP-binding</keyword>
<keyword evidence="8 11" id="KW-0378">Hydrolase</keyword>
<feature type="binding site" evidence="11">
    <location>
        <position position="343"/>
    </location>
    <ligand>
        <name>ATP</name>
        <dbReference type="ChEBI" id="CHEBI:30616"/>
    </ligand>
</feature>
<evidence type="ECO:0000256" key="6">
    <source>
        <dbReference type="ARBA" id="ARBA00022741"/>
    </source>
</evidence>
<evidence type="ECO:0000256" key="8">
    <source>
        <dbReference type="ARBA" id="ARBA00022801"/>
    </source>
</evidence>
<evidence type="ECO:0000256" key="4">
    <source>
        <dbReference type="ARBA" id="ARBA00022532"/>
    </source>
</evidence>
<feature type="domain" description="Isocitrate dehydrogenase kinase/phosphatase (AceK) kinase" evidence="12">
    <location>
        <begin position="318"/>
        <end position="571"/>
    </location>
</feature>
<keyword evidence="6 11" id="KW-0547">Nucleotide-binding</keyword>
<keyword evidence="5 11" id="KW-0808">Transferase</keyword>
<dbReference type="HAMAP" id="MF_00747">
    <property type="entry name" value="AceK"/>
    <property type="match status" value="1"/>
</dbReference>
<dbReference type="GO" id="GO:0004674">
    <property type="term" value="F:protein serine/threonine kinase activity"/>
    <property type="evidence" value="ECO:0007669"/>
    <property type="project" value="UniProtKB-KW"/>
</dbReference>
<dbReference type="Pfam" id="PF06315">
    <property type="entry name" value="AceK_kinase"/>
    <property type="match status" value="1"/>
</dbReference>
<dbReference type="GO" id="GO:0005524">
    <property type="term" value="F:ATP binding"/>
    <property type="evidence" value="ECO:0007669"/>
    <property type="project" value="UniProtKB-UniRule"/>
</dbReference>
<evidence type="ECO:0000256" key="11">
    <source>
        <dbReference type="HAMAP-Rule" id="MF_00747"/>
    </source>
</evidence>
<comment type="subcellular location">
    <subcellularLocation>
        <location evidence="11">Cytoplasm</location>
    </subcellularLocation>
</comment>
<accession>A0AA37WKZ7</accession>
<dbReference type="InterPro" id="IPR046854">
    <property type="entry name" value="AceK_regulatory"/>
</dbReference>
<keyword evidence="3 11" id="KW-0723">Serine/threonine-protein kinase</keyword>
<dbReference type="GO" id="GO:0008772">
    <property type="term" value="F:[isocitrate dehydrogenase (NADP+)] kinase activity"/>
    <property type="evidence" value="ECO:0007669"/>
    <property type="project" value="UniProtKB-UniRule"/>
</dbReference>
<dbReference type="GO" id="GO:0006099">
    <property type="term" value="P:tricarboxylic acid cycle"/>
    <property type="evidence" value="ECO:0007669"/>
    <property type="project" value="UniProtKB-UniRule"/>
</dbReference>
<feature type="active site" evidence="11">
    <location>
        <position position="378"/>
    </location>
</feature>
<dbReference type="Proteomes" id="UP001156870">
    <property type="component" value="Unassembled WGS sequence"/>
</dbReference>
<evidence type="ECO:0000256" key="5">
    <source>
        <dbReference type="ARBA" id="ARBA00022679"/>
    </source>
</evidence>
<evidence type="ECO:0000256" key="1">
    <source>
        <dbReference type="ARBA" id="ARBA00022435"/>
    </source>
</evidence>
<keyword evidence="2 11" id="KW-0963">Cytoplasm</keyword>
<dbReference type="GO" id="GO:0004721">
    <property type="term" value="F:phosphoprotein phosphatase activity"/>
    <property type="evidence" value="ECO:0007669"/>
    <property type="project" value="UniProtKB-KW"/>
</dbReference>
<dbReference type="Pfam" id="PF20423">
    <property type="entry name" value="AceK_regulatory"/>
    <property type="match status" value="1"/>
</dbReference>
<keyword evidence="15" id="KW-1185">Reference proteome</keyword>
<dbReference type="RefSeq" id="WP_232593333.1">
    <property type="nucleotide sequence ID" value="NZ_BSPD01000029.1"/>
</dbReference>
<keyword evidence="7 11" id="KW-0418">Kinase</keyword>
<evidence type="ECO:0000259" key="13">
    <source>
        <dbReference type="Pfam" id="PF20423"/>
    </source>
</evidence>
<keyword evidence="4 11" id="KW-0816">Tricarboxylic acid cycle</keyword>
<evidence type="ECO:0000313" key="15">
    <source>
        <dbReference type="Proteomes" id="UP001156870"/>
    </source>
</evidence>
<dbReference type="InterPro" id="IPR010452">
    <property type="entry name" value="Isocitrate_DH_AceK"/>
</dbReference>
<dbReference type="GO" id="GO:0005737">
    <property type="term" value="C:cytoplasm"/>
    <property type="evidence" value="ECO:0007669"/>
    <property type="project" value="UniProtKB-SubCell"/>
</dbReference>
<evidence type="ECO:0000256" key="3">
    <source>
        <dbReference type="ARBA" id="ARBA00022527"/>
    </source>
</evidence>
<dbReference type="EC" id="3.1.3.-" evidence="11"/>
<proteinExistence type="inferred from homology"/>
<dbReference type="EC" id="2.7.11.5" evidence="11"/>
<evidence type="ECO:0000256" key="9">
    <source>
        <dbReference type="ARBA" id="ARBA00022840"/>
    </source>
</evidence>
<protein>
    <recommendedName>
        <fullName evidence="11">Isocitrate dehydrogenase kinase/phosphatase</fullName>
        <shortName evidence="11">IDH kinase/phosphatase</shortName>
        <shortName evidence="11">IDHK/P</shortName>
        <ecNumber evidence="11">2.7.11.5</ecNumber>
        <ecNumber evidence="11">3.1.3.-</ecNumber>
    </recommendedName>
</protein>
<comment type="catalytic activity">
    <reaction evidence="11">
        <text>L-seryl-[isocitrate dehydrogenase] + ATP = O-phospho-L-seryl-[isocitrate dehydrogenase] + ADP + H(+)</text>
        <dbReference type="Rhea" id="RHEA:43540"/>
        <dbReference type="Rhea" id="RHEA-COMP:10605"/>
        <dbReference type="Rhea" id="RHEA-COMP:10606"/>
        <dbReference type="ChEBI" id="CHEBI:15378"/>
        <dbReference type="ChEBI" id="CHEBI:29999"/>
        <dbReference type="ChEBI" id="CHEBI:30616"/>
        <dbReference type="ChEBI" id="CHEBI:83421"/>
        <dbReference type="ChEBI" id="CHEBI:456216"/>
        <dbReference type="EC" id="2.7.11.5"/>
    </reaction>
</comment>
<evidence type="ECO:0000313" key="14">
    <source>
        <dbReference type="EMBL" id="GLS25294.1"/>
    </source>
</evidence>
<dbReference type="EMBL" id="BSPD01000029">
    <property type="protein sequence ID" value="GLS25294.1"/>
    <property type="molecule type" value="Genomic_DNA"/>
</dbReference>
<dbReference type="GO" id="GO:0006006">
    <property type="term" value="P:glucose metabolic process"/>
    <property type="evidence" value="ECO:0007669"/>
    <property type="project" value="InterPro"/>
</dbReference>
<comment type="caution">
    <text evidence="14">The sequence shown here is derived from an EMBL/GenBank/DDBJ whole genome shotgun (WGS) entry which is preliminary data.</text>
</comment>
<dbReference type="InterPro" id="IPR046855">
    <property type="entry name" value="AceK_kinase"/>
</dbReference>
<name>A0AA37WKZ7_9GAMM</name>
<dbReference type="PANTHER" id="PTHR39559:SF1">
    <property type="entry name" value="ISOCITRATE DEHYDROGENASE KINASE_PHOSPHATASE"/>
    <property type="match status" value="1"/>
</dbReference>
<gene>
    <name evidence="11 14" type="primary">aceK</name>
    <name evidence="14" type="ORF">GCM10007877_10080</name>
</gene>
<dbReference type="PANTHER" id="PTHR39559">
    <property type="match status" value="1"/>
</dbReference>
<dbReference type="AlphaFoldDB" id="A0AA37WKZ7"/>
<keyword evidence="1 11" id="KW-0329">Glyoxylate bypass</keyword>
<dbReference type="GO" id="GO:0006097">
    <property type="term" value="P:glyoxylate cycle"/>
    <property type="evidence" value="ECO:0007669"/>
    <property type="project" value="UniProtKB-UniRule"/>
</dbReference>
<evidence type="ECO:0000256" key="7">
    <source>
        <dbReference type="ARBA" id="ARBA00022777"/>
    </source>
</evidence>
<feature type="domain" description="Isocitrate dehydrogenase kinase/phosphatase (AceK) regulatory" evidence="13">
    <location>
        <begin position="11"/>
        <end position="316"/>
    </location>
</feature>
<feature type="binding site" evidence="11">
    <location>
        <begin position="322"/>
        <end position="328"/>
    </location>
    <ligand>
        <name>ATP</name>
        <dbReference type="ChEBI" id="CHEBI:30616"/>
    </ligand>
</feature>
<evidence type="ECO:0000256" key="2">
    <source>
        <dbReference type="ARBA" id="ARBA00022490"/>
    </source>
</evidence>
<reference evidence="14 15" key="1">
    <citation type="journal article" date="2014" name="Int. J. Syst. Evol. Microbiol.">
        <title>Complete genome sequence of Corynebacterium casei LMG S-19264T (=DSM 44701T), isolated from a smear-ripened cheese.</title>
        <authorList>
            <consortium name="US DOE Joint Genome Institute (JGI-PGF)"/>
            <person name="Walter F."/>
            <person name="Albersmeier A."/>
            <person name="Kalinowski J."/>
            <person name="Ruckert C."/>
        </authorList>
    </citation>
    <scope>NUCLEOTIDE SEQUENCE [LARGE SCALE GENOMIC DNA]</scope>
    <source>
        <strain evidence="14 15">NBRC 110095</strain>
    </source>
</reference>
<dbReference type="PIRSF" id="PIRSF000719">
    <property type="entry name" value="AceK"/>
    <property type="match status" value="1"/>
</dbReference>
<evidence type="ECO:0000256" key="10">
    <source>
        <dbReference type="ARBA" id="ARBA00022912"/>
    </source>
</evidence>
<dbReference type="GO" id="GO:0016208">
    <property type="term" value="F:AMP binding"/>
    <property type="evidence" value="ECO:0007669"/>
    <property type="project" value="TreeGrafter"/>
</dbReference>
<sequence>MRASPTARRIAKTIMYGFDAYFADYQNITLGAKARFERGEWQKVREAQTERIDLYKSRCDQVLDRLEHVTSKSLHSLELWPDVKQTYAQLLEHHINGEIAETFFNTIFCKIFDHQHIHDRNLFVLPSHANATLPTHYARVSEPLSGDGIFLSYTFTGNPESVIASILDDFQFSIPWEDAIRDRQHLCDALCNEIDITSTITIDLLDTYFYRNKGAYLVGRVVSNDSLIPLVIPVLRSDIGIYVDSAIFSTDEVSVIFSFTRSHFFVESRVPSRTVSFLKNLMPSKSAAELYSSIGFPKHGKTEFYRDAVEHTRHSKDLYTIAPGTKGMVMVVFTLPSFEYVFKVIRDRFRPPKSVTEKEVIEKYHLVSRSDRTGRMADAHEYRNFIFYRNRFSYALIQELLELAPSKITLTESRIIIKHVYVERRMTPLNLYLNTASSHEIDAAMDEYGNAIKQLAAANIFPGDMLLKNFGVTRHGRVVFYDYDEIVPLEDCHFRHIPQARTEEDEMASQPWYSVAENDIFPEEFRLFFSGKPLIKQSFEQQHSDIYNVDFWQSMQEQVKKGHIADAFPYRRSRRFLNDYQ</sequence>
<comment type="similarity">
    <text evidence="11">Belongs to the AceK family.</text>
</comment>
<comment type="function">
    <text evidence="11">Bifunctional enzyme which can phosphorylate or dephosphorylate isocitrate dehydrogenase (IDH) on a specific serine residue. This is a regulatory mechanism which enables bacteria to bypass the Krebs cycle via the glyoxylate shunt in response to the source of carbon. When bacteria are grown on glucose, IDH is fully active and unphosphorylated, but when grown on acetate or ethanol, the activity of IDH declines drastically concomitant with its phosphorylation.</text>
</comment>